<protein>
    <recommendedName>
        <fullName evidence="4">Holin</fullName>
    </recommendedName>
</protein>
<dbReference type="AlphaFoldDB" id="A0A8J3I0E1"/>
<dbReference type="RefSeq" id="WP_220193892.1">
    <property type="nucleotide sequence ID" value="NZ_BNJF01000001.1"/>
</dbReference>
<accession>A0A8J3I0E1</accession>
<evidence type="ECO:0000313" key="3">
    <source>
        <dbReference type="Proteomes" id="UP000612362"/>
    </source>
</evidence>
<keyword evidence="1" id="KW-1133">Transmembrane helix</keyword>
<dbReference type="NCBIfam" id="TIGR01673">
    <property type="entry name" value="holin_LLH"/>
    <property type="match status" value="1"/>
</dbReference>
<dbReference type="InterPro" id="IPR010026">
    <property type="entry name" value="Phage_holin_LL-H"/>
</dbReference>
<comment type="caution">
    <text evidence="2">The sequence shown here is derived from an EMBL/GenBank/DDBJ whole genome shotgun (WGS) entry which is preliminary data.</text>
</comment>
<gene>
    <name evidence="2" type="ORF">KSX_26680</name>
</gene>
<evidence type="ECO:0008006" key="4">
    <source>
        <dbReference type="Google" id="ProtNLM"/>
    </source>
</evidence>
<evidence type="ECO:0000313" key="2">
    <source>
        <dbReference type="EMBL" id="GHO44505.1"/>
    </source>
</evidence>
<keyword evidence="1" id="KW-0472">Membrane</keyword>
<proteinExistence type="predicted"/>
<sequence length="109" mass="11758">MNFQLTDAEIQLIAAIVVPFVISAAGALFKLLIEKLPSAQRANAEKLVEVAVKQVEQQCKGLEGPEKRAEAVALLQTLLKAAHINVPSSIVESLIEAVVFEINKDKPQA</sequence>
<evidence type="ECO:0000256" key="1">
    <source>
        <dbReference type="SAM" id="Phobius"/>
    </source>
</evidence>
<organism evidence="2 3">
    <name type="scientific">Ktedonospora formicarum</name>
    <dbReference type="NCBI Taxonomy" id="2778364"/>
    <lineage>
        <taxon>Bacteria</taxon>
        <taxon>Bacillati</taxon>
        <taxon>Chloroflexota</taxon>
        <taxon>Ktedonobacteria</taxon>
        <taxon>Ktedonobacterales</taxon>
        <taxon>Ktedonobacteraceae</taxon>
        <taxon>Ktedonospora</taxon>
    </lineage>
</organism>
<dbReference type="Pfam" id="PF09682">
    <property type="entry name" value="Phage_holin_6_1"/>
    <property type="match status" value="1"/>
</dbReference>
<feature type="transmembrane region" description="Helical" evidence="1">
    <location>
        <begin position="12"/>
        <end position="33"/>
    </location>
</feature>
<reference evidence="2" key="1">
    <citation type="submission" date="2020-10" db="EMBL/GenBank/DDBJ databases">
        <title>Taxonomic study of unclassified bacteria belonging to the class Ktedonobacteria.</title>
        <authorList>
            <person name="Yabe S."/>
            <person name="Wang C.M."/>
            <person name="Zheng Y."/>
            <person name="Sakai Y."/>
            <person name="Cavaletti L."/>
            <person name="Monciardini P."/>
            <person name="Donadio S."/>
        </authorList>
    </citation>
    <scope>NUCLEOTIDE SEQUENCE</scope>
    <source>
        <strain evidence="2">SOSP1-1</strain>
    </source>
</reference>
<name>A0A8J3I0E1_9CHLR</name>
<dbReference type="Proteomes" id="UP000612362">
    <property type="component" value="Unassembled WGS sequence"/>
</dbReference>
<keyword evidence="1" id="KW-0812">Transmembrane</keyword>
<keyword evidence="3" id="KW-1185">Reference proteome</keyword>
<dbReference type="EMBL" id="BNJF01000001">
    <property type="protein sequence ID" value="GHO44505.1"/>
    <property type="molecule type" value="Genomic_DNA"/>
</dbReference>